<keyword evidence="6" id="KW-0788">Thiol protease</keyword>
<evidence type="ECO:0000256" key="4">
    <source>
        <dbReference type="ARBA" id="ARBA00022786"/>
    </source>
</evidence>
<keyword evidence="4" id="KW-0833">Ubl conjugation pathway</keyword>
<evidence type="ECO:0000256" key="2">
    <source>
        <dbReference type="ARBA" id="ARBA00012759"/>
    </source>
</evidence>
<dbReference type="InterPro" id="IPR022099">
    <property type="entry name" value="DUF3638"/>
</dbReference>
<evidence type="ECO:0000259" key="8">
    <source>
        <dbReference type="Pfam" id="PF12359"/>
    </source>
</evidence>
<evidence type="ECO:0000256" key="5">
    <source>
        <dbReference type="ARBA" id="ARBA00022801"/>
    </source>
</evidence>
<feature type="domain" description="DUF3645" evidence="8">
    <location>
        <begin position="793"/>
        <end position="821"/>
    </location>
</feature>
<reference evidence="9" key="1">
    <citation type="submission" date="2021-02" db="EMBL/GenBank/DDBJ databases">
        <authorList>
            <person name="Nowell W R."/>
        </authorList>
    </citation>
    <scope>NUCLEOTIDE SEQUENCE</scope>
</reference>
<name>A0A814R7P0_ADIRI</name>
<accession>A0A814R7P0</accession>
<protein>
    <recommendedName>
        <fullName evidence="2">ubiquitinyl hydrolase 1</fullName>
        <ecNumber evidence="2">3.4.19.12</ecNumber>
    </recommendedName>
</protein>
<dbReference type="InterPro" id="IPR051346">
    <property type="entry name" value="OTU_Deubiquitinase"/>
</dbReference>
<dbReference type="InterPro" id="IPR022105">
    <property type="entry name" value="DUF3645"/>
</dbReference>
<dbReference type="GO" id="GO:0004843">
    <property type="term" value="F:cysteine-type deubiquitinase activity"/>
    <property type="evidence" value="ECO:0007669"/>
    <property type="project" value="UniProtKB-EC"/>
</dbReference>
<sequence>MEATILSNCATESYRSDPEYCSHKTDYDEVYLADHLYESGNVHLQDCSNQHWLPLNQWLSKENALSNIWVGLLKMTDRLKTSTSTDNVDNIKRFQKLIDFLHYIANRASLKPFYLQMLKTALEVIPNTISPTGLYAPFISYSNIEQIDVEESGLSLSEAYSREQKKDIRKLIENCFQKDELLDSDLNVMTKSDKKQINKILMSLQNNKKLRLFLEKVERAIFLHPIKQFNVQVQYIPQQFEVESSDKHYHLQLQYMENGIKPTLLLQANKKFHQMYTGYFNKPARSVQTFNVEKESSFFSRFFPSDNQDDNSLGDISNYFKNQLKQSWNKLSPETHTQRERPTNDEMNECLMRLRQESQESWQELIKSITESNVQLFQYGLGLRITPITLVSLFQQNKKQLDLTDDQRTLLGGILVCWTLQQQLERALYLDTQGKLEDLAKELSNIPHSNWIPSEHISWLILELEMNITIREMQVKVARHMMQPNLNLDKQEVQSIVMQMNMGEGKTSVILPMLAVGLPSSSSSLIRLIVLKSLFPTNYQSLRCKLGGLINRRVFPFVCRRDLNFTNQQIQLIHSRLQNALADCDVMITTPEDILSFDLLTIDNCRQYNFATGRSMLTMQRWLKTYVRDVLDESDEILHVKYQLIYTVGTQQQVDGGAERWNTIQSVLELVKRHAADISNEFEKNVCYKPSERKSAFPQFRLQSSTPFRSLRERIVKDWLRTRNYRKDAEKNILSFVTDANVSIETVKDKFPADDIRSFLVIRGLLSSEVLLVALKKRYRVHFGANQKANYNRLMAVPYRAKDVVADRTEFGHPDLAIVLTYLSYYYSGLNDGQLTRVFDRLTTEENNPEAIYDEWIAYEETDDLPVNIREWKGINLKDDQQRTHYFFPTFRYNMRVINYFLNHFVFPHEAKQFPHKLVSSAWDLSSSARKHMITGFSGTNDTQLLLPIHIRQFDLPELQKTDAIVINNLLQAENETYQCLAINASSNEILEVIMKSKTSVNVILDVGALFIDGTNREIALKWLNLSDKNQIDYVVYFDSDSIVVCDRHLRQSSFETSPASERLEHCIFYVDEIHTRGTDFKFPRGFRAAVTLGNSLTKDRFVQACMRMRKLGNGHSLAFFSSHEVHQQIVQLKRNVHHIEVVDILRWVYKNTIQSTWNGLHHWATQSLSFQRKLAAFQEIQWSDQEQVFNNEMMKRLARDSLEAEILDLSDMHGKRKVPAMLYDIHSARYDATAYDITGHIRDNVLQRLRNYGGKKTRLAQLLDEEQERELEQELEEQRQSKRLPSVEPCEPILHEIVKQLCDKNSPMINLEDHPSVFQRLPFAFINTTLEHECQPKSWYANLWISTEFQRVIATENVSLNPFLRPPRWIVVYRNQQIIFVSPDEANWLFGRLSQIDSPITTLRLFLPRIKRVQSIFVNRLTLTVPPSINVSDESEIYLIPLDRLVQLLLFNGTLYFDNIEEQTMFCQCLSLCPKVRNEIEEKAFQSHKIDIDGFVHCEHRDELHMTHARFNDNPIEFVKRILRIRNNFHSTTTSHVASIIFNAFKLL</sequence>
<comment type="catalytic activity">
    <reaction evidence="1">
        <text>Thiol-dependent hydrolysis of ester, thioester, amide, peptide and isopeptide bonds formed by the C-terminal Gly of ubiquitin (a 76-residue protein attached to proteins as an intracellular targeting signal).</text>
        <dbReference type="EC" id="3.4.19.12"/>
    </reaction>
</comment>
<comment type="caution">
    <text evidence="9">The sequence shown here is derived from an EMBL/GenBank/DDBJ whole genome shotgun (WGS) entry which is preliminary data.</text>
</comment>
<dbReference type="EMBL" id="CAJNOJ010000108">
    <property type="protein sequence ID" value="CAF1128823.1"/>
    <property type="molecule type" value="Genomic_DNA"/>
</dbReference>
<evidence type="ECO:0000259" key="7">
    <source>
        <dbReference type="Pfam" id="PF12340"/>
    </source>
</evidence>
<keyword evidence="3" id="KW-0645">Protease</keyword>
<proteinExistence type="predicted"/>
<dbReference type="OrthoDB" id="9991011at2759"/>
<evidence type="ECO:0000256" key="3">
    <source>
        <dbReference type="ARBA" id="ARBA00022670"/>
    </source>
</evidence>
<organism evidence="9 10">
    <name type="scientific">Adineta ricciae</name>
    <name type="common">Rotifer</name>
    <dbReference type="NCBI Taxonomy" id="249248"/>
    <lineage>
        <taxon>Eukaryota</taxon>
        <taxon>Metazoa</taxon>
        <taxon>Spiralia</taxon>
        <taxon>Gnathifera</taxon>
        <taxon>Rotifera</taxon>
        <taxon>Eurotatoria</taxon>
        <taxon>Bdelloidea</taxon>
        <taxon>Adinetida</taxon>
        <taxon>Adinetidae</taxon>
        <taxon>Adineta</taxon>
    </lineage>
</organism>
<dbReference type="GO" id="GO:0006508">
    <property type="term" value="P:proteolysis"/>
    <property type="evidence" value="ECO:0007669"/>
    <property type="project" value="UniProtKB-KW"/>
</dbReference>
<feature type="domain" description="DUF3638" evidence="7">
    <location>
        <begin position="448"/>
        <end position="678"/>
    </location>
</feature>
<keyword evidence="5" id="KW-0378">Hydrolase</keyword>
<dbReference type="Pfam" id="PF12340">
    <property type="entry name" value="DUF3638"/>
    <property type="match status" value="1"/>
</dbReference>
<dbReference type="PANTHER" id="PTHR13367:SF33">
    <property type="entry name" value="P-LOOP CONTAINING NUCLEOSIDE TRIPHOSPHATE HYDROLASE PROTEIN"/>
    <property type="match status" value="1"/>
</dbReference>
<gene>
    <name evidence="9" type="ORF">EDS130_LOCUS21464</name>
</gene>
<dbReference type="EC" id="3.4.19.12" evidence="2"/>
<evidence type="ECO:0000256" key="6">
    <source>
        <dbReference type="ARBA" id="ARBA00022807"/>
    </source>
</evidence>
<evidence type="ECO:0000256" key="1">
    <source>
        <dbReference type="ARBA" id="ARBA00000707"/>
    </source>
</evidence>
<dbReference type="Pfam" id="PF12359">
    <property type="entry name" value="DUF3645"/>
    <property type="match status" value="1"/>
</dbReference>
<dbReference type="PANTHER" id="PTHR13367">
    <property type="entry name" value="UBIQUITIN THIOESTERASE"/>
    <property type="match status" value="1"/>
</dbReference>
<evidence type="ECO:0000313" key="10">
    <source>
        <dbReference type="Proteomes" id="UP000663852"/>
    </source>
</evidence>
<evidence type="ECO:0000313" key="9">
    <source>
        <dbReference type="EMBL" id="CAF1128823.1"/>
    </source>
</evidence>
<dbReference type="Proteomes" id="UP000663852">
    <property type="component" value="Unassembled WGS sequence"/>
</dbReference>